<dbReference type="PANTHER" id="PTHR43539:SF78">
    <property type="entry name" value="FLAVIN-CONTAINING MONOOXYGENASE"/>
    <property type="match status" value="1"/>
</dbReference>
<evidence type="ECO:0000256" key="3">
    <source>
        <dbReference type="ARBA" id="ARBA00009183"/>
    </source>
</evidence>
<evidence type="ECO:0000256" key="9">
    <source>
        <dbReference type="ARBA" id="ARBA00023070"/>
    </source>
</evidence>
<evidence type="ECO:0000313" key="13">
    <source>
        <dbReference type="RefSeq" id="XP_021860778.1"/>
    </source>
</evidence>
<dbReference type="RefSeq" id="XP_021860778.1">
    <property type="nucleotide sequence ID" value="XM_022005086.2"/>
</dbReference>
<protein>
    <recommendedName>
        <fullName evidence="11">Flavin-containing monooxygenase</fullName>
        <ecNumber evidence="11">1.-.-.-</ecNumber>
    </recommendedName>
</protein>
<dbReference type="GO" id="GO:0050660">
    <property type="term" value="F:flavin adenine dinucleotide binding"/>
    <property type="evidence" value="ECO:0000318"/>
    <property type="project" value="GO_Central"/>
</dbReference>
<dbReference type="Proteomes" id="UP000813463">
    <property type="component" value="Chromosome 1"/>
</dbReference>
<dbReference type="PRINTS" id="PR00368">
    <property type="entry name" value="FADPNR"/>
</dbReference>
<comment type="catalytic activity">
    <reaction evidence="10">
        <text>indole-3-pyruvate + NADPH + O2 + H(+) = (indol-3-yl)acetate + CO2 + NADP(+) + H2O</text>
        <dbReference type="Rhea" id="RHEA:34331"/>
        <dbReference type="ChEBI" id="CHEBI:15377"/>
        <dbReference type="ChEBI" id="CHEBI:15378"/>
        <dbReference type="ChEBI" id="CHEBI:15379"/>
        <dbReference type="ChEBI" id="CHEBI:16526"/>
        <dbReference type="ChEBI" id="CHEBI:17640"/>
        <dbReference type="ChEBI" id="CHEBI:30854"/>
        <dbReference type="ChEBI" id="CHEBI:57783"/>
        <dbReference type="ChEBI" id="CHEBI:58349"/>
        <dbReference type="EC" id="1.14.13.168"/>
    </reaction>
</comment>
<evidence type="ECO:0000256" key="5">
    <source>
        <dbReference type="ARBA" id="ARBA00022827"/>
    </source>
</evidence>
<dbReference type="SUPFAM" id="SSF51905">
    <property type="entry name" value="FAD/NAD(P)-binding domain"/>
    <property type="match status" value="2"/>
</dbReference>
<evidence type="ECO:0000256" key="1">
    <source>
        <dbReference type="ARBA" id="ARBA00001974"/>
    </source>
</evidence>
<comment type="pathway">
    <text evidence="2">Plant hormone metabolism; auxin biosynthesis.</text>
</comment>
<proteinExistence type="inferred from homology"/>
<dbReference type="GO" id="GO:0009851">
    <property type="term" value="P:auxin biosynthetic process"/>
    <property type="evidence" value="ECO:0000318"/>
    <property type="project" value="GO_Central"/>
</dbReference>
<dbReference type="KEGG" id="soe:110799817"/>
<evidence type="ECO:0000256" key="6">
    <source>
        <dbReference type="ARBA" id="ARBA00022857"/>
    </source>
</evidence>
<dbReference type="InterPro" id="IPR050982">
    <property type="entry name" value="Auxin_biosynth/cation_transpt"/>
</dbReference>
<evidence type="ECO:0000256" key="7">
    <source>
        <dbReference type="ARBA" id="ARBA00023002"/>
    </source>
</evidence>
<reference evidence="13" key="2">
    <citation type="submission" date="2025-08" db="UniProtKB">
        <authorList>
            <consortium name="RefSeq"/>
        </authorList>
    </citation>
    <scope>IDENTIFICATION</scope>
    <source>
        <tissue evidence="13">Leaf</tissue>
    </source>
</reference>
<name>A0A9R0J5C1_SPIOL</name>
<dbReference type="AlphaFoldDB" id="A0A9R0J5C1"/>
<dbReference type="GeneID" id="110799817"/>
<evidence type="ECO:0000256" key="8">
    <source>
        <dbReference type="ARBA" id="ARBA00023033"/>
    </source>
</evidence>
<dbReference type="OrthoDB" id="66881at2759"/>
<comment type="similarity">
    <text evidence="3 11">Belongs to the FMO family.</text>
</comment>
<evidence type="ECO:0000313" key="12">
    <source>
        <dbReference type="Proteomes" id="UP000813463"/>
    </source>
</evidence>
<organism evidence="12 13">
    <name type="scientific">Spinacia oleracea</name>
    <name type="common">Spinach</name>
    <dbReference type="NCBI Taxonomy" id="3562"/>
    <lineage>
        <taxon>Eukaryota</taxon>
        <taxon>Viridiplantae</taxon>
        <taxon>Streptophyta</taxon>
        <taxon>Embryophyta</taxon>
        <taxon>Tracheophyta</taxon>
        <taxon>Spermatophyta</taxon>
        <taxon>Magnoliopsida</taxon>
        <taxon>eudicotyledons</taxon>
        <taxon>Gunneridae</taxon>
        <taxon>Pentapetalae</taxon>
        <taxon>Caryophyllales</taxon>
        <taxon>Chenopodiaceae</taxon>
        <taxon>Chenopodioideae</taxon>
        <taxon>Anserineae</taxon>
        <taxon>Spinacia</taxon>
    </lineage>
</organism>
<dbReference type="Pfam" id="PF00743">
    <property type="entry name" value="FMO-like"/>
    <property type="match status" value="1"/>
</dbReference>
<keyword evidence="8 11" id="KW-0503">Monooxygenase</keyword>
<keyword evidence="4 11" id="KW-0285">Flavoprotein</keyword>
<evidence type="ECO:0000256" key="10">
    <source>
        <dbReference type="ARBA" id="ARBA00047707"/>
    </source>
</evidence>
<dbReference type="InterPro" id="IPR036188">
    <property type="entry name" value="FAD/NAD-bd_sf"/>
</dbReference>
<reference evidence="12" key="1">
    <citation type="journal article" date="2021" name="Nat. Commun.">
        <title>Genomic analyses provide insights into spinach domestication and the genetic basis of agronomic traits.</title>
        <authorList>
            <person name="Cai X."/>
            <person name="Sun X."/>
            <person name="Xu C."/>
            <person name="Sun H."/>
            <person name="Wang X."/>
            <person name="Ge C."/>
            <person name="Zhang Z."/>
            <person name="Wang Q."/>
            <person name="Fei Z."/>
            <person name="Jiao C."/>
            <person name="Wang Q."/>
        </authorList>
    </citation>
    <scope>NUCLEOTIDE SEQUENCE [LARGE SCALE GENOMIC DNA]</scope>
    <source>
        <strain evidence="12">cv. Varoflay</strain>
    </source>
</reference>
<evidence type="ECO:0000256" key="2">
    <source>
        <dbReference type="ARBA" id="ARBA00004814"/>
    </source>
</evidence>
<accession>A0A9R0J5C1</accession>
<evidence type="ECO:0000256" key="4">
    <source>
        <dbReference type="ARBA" id="ARBA00022630"/>
    </source>
</evidence>
<keyword evidence="6" id="KW-0521">NADP</keyword>
<dbReference type="FunFam" id="3.50.50.60:FF:000100">
    <property type="entry name" value="Flavin-containing monooxygenase"/>
    <property type="match status" value="1"/>
</dbReference>
<keyword evidence="12" id="KW-1185">Reference proteome</keyword>
<dbReference type="PRINTS" id="PR00469">
    <property type="entry name" value="PNDRDTASEII"/>
</dbReference>
<dbReference type="GO" id="GO:0050661">
    <property type="term" value="F:NADP binding"/>
    <property type="evidence" value="ECO:0007669"/>
    <property type="project" value="InterPro"/>
</dbReference>
<dbReference type="GO" id="GO:0103075">
    <property type="term" value="F:indole-3-pyruvate monooxygenase activity"/>
    <property type="evidence" value="ECO:0007669"/>
    <property type="project" value="UniProtKB-EC"/>
</dbReference>
<dbReference type="GO" id="GO:0004497">
    <property type="term" value="F:monooxygenase activity"/>
    <property type="evidence" value="ECO:0000318"/>
    <property type="project" value="GO_Central"/>
</dbReference>
<gene>
    <name evidence="13" type="primary">LOC110799817</name>
</gene>
<dbReference type="Gene3D" id="3.50.50.60">
    <property type="entry name" value="FAD/NAD(P)-binding domain"/>
    <property type="match status" value="1"/>
</dbReference>
<keyword evidence="9" id="KW-0073">Auxin biosynthesis</keyword>
<evidence type="ECO:0000256" key="11">
    <source>
        <dbReference type="RuleBase" id="RU361177"/>
    </source>
</evidence>
<dbReference type="GO" id="GO:0004499">
    <property type="term" value="F:N,N-dimethylaniline monooxygenase activity"/>
    <property type="evidence" value="ECO:0007669"/>
    <property type="project" value="InterPro"/>
</dbReference>
<sequence>MGCTKEEEEFTNSPLKMVEIEGPIIVGAGPSGLAIAACLSKQGIPSLILERSDCIASLWQQRTYDRLKLHLPRKFCELPLMGFPKDFPKYPSKKQFISYMESYAAFFNIVPVFNQEVESAMFDPEASKWRVKIKEMKENVYVSRWVIVATGENADPLIPEIQGIDRFQGRLLHTSLYKSGVEFGNQRVLVIGCGNSGMEVSLDLCRYNAMPFMVARNSVHVLPREMFGFSTFGVAMTLLKWFPLRLVDKLLLLVANLTLGNTDQFGLRRPKTGPLELKNATGKTPVLDVGALSLIKSGKIKVMEGVKEITENGAKFIDGQERKFDSIILATGYKSNVPFWLKDCEFFSDDGMPKVAFPDGWKGGKGLYTVGFTRRGLLGTASDAIKVAQDIADQWWNTNQRPQG</sequence>
<dbReference type="InterPro" id="IPR020946">
    <property type="entry name" value="Flavin_mOase-like"/>
</dbReference>
<dbReference type="PANTHER" id="PTHR43539">
    <property type="entry name" value="FLAVIN-BINDING MONOOXYGENASE-LIKE PROTEIN (AFU_ORTHOLOGUE AFUA_4G09220)"/>
    <property type="match status" value="1"/>
</dbReference>
<keyword evidence="5 11" id="KW-0274">FAD</keyword>
<dbReference type="EC" id="1.-.-.-" evidence="11"/>
<keyword evidence="7 11" id="KW-0560">Oxidoreductase</keyword>
<comment type="cofactor">
    <cofactor evidence="1 11">
        <name>FAD</name>
        <dbReference type="ChEBI" id="CHEBI:57692"/>
    </cofactor>
</comment>